<accession>A0ABV3Z7J6</accession>
<organism evidence="1 2">
    <name type="scientific">Hyphococcus lacteus</name>
    <dbReference type="NCBI Taxonomy" id="3143536"/>
    <lineage>
        <taxon>Bacteria</taxon>
        <taxon>Pseudomonadati</taxon>
        <taxon>Pseudomonadota</taxon>
        <taxon>Alphaproteobacteria</taxon>
        <taxon>Parvularculales</taxon>
        <taxon>Parvularculaceae</taxon>
        <taxon>Hyphococcus</taxon>
    </lineage>
</organism>
<reference evidence="1 2" key="1">
    <citation type="submission" date="2024-05" db="EMBL/GenBank/DDBJ databases">
        <title>Three bacterial strains, DH-69, EH-24, and ECK-19 isolated from coastal sediments.</title>
        <authorList>
            <person name="Ye Y.-Q."/>
            <person name="Du Z.-J."/>
        </authorList>
    </citation>
    <scope>NUCLEOTIDE SEQUENCE [LARGE SCALE GENOMIC DNA]</scope>
    <source>
        <strain evidence="1 2">ECK-19</strain>
    </source>
</reference>
<dbReference type="Proteomes" id="UP001560685">
    <property type="component" value="Unassembled WGS sequence"/>
</dbReference>
<dbReference type="PROSITE" id="PS51257">
    <property type="entry name" value="PROKAR_LIPOPROTEIN"/>
    <property type="match status" value="1"/>
</dbReference>
<protein>
    <recommendedName>
        <fullName evidence="3">Lipoprotein</fullName>
    </recommendedName>
</protein>
<keyword evidence="2" id="KW-1185">Reference proteome</keyword>
<evidence type="ECO:0000313" key="2">
    <source>
        <dbReference type="Proteomes" id="UP001560685"/>
    </source>
</evidence>
<comment type="caution">
    <text evidence="1">The sequence shown here is derived from an EMBL/GenBank/DDBJ whole genome shotgun (WGS) entry which is preliminary data.</text>
</comment>
<dbReference type="RefSeq" id="WP_369314157.1">
    <property type="nucleotide sequence ID" value="NZ_JBEHZE010000001.1"/>
</dbReference>
<proteinExistence type="predicted"/>
<evidence type="ECO:0008006" key="3">
    <source>
        <dbReference type="Google" id="ProtNLM"/>
    </source>
</evidence>
<dbReference type="EMBL" id="JBEHZE010000001">
    <property type="protein sequence ID" value="MEX6634167.1"/>
    <property type="molecule type" value="Genomic_DNA"/>
</dbReference>
<gene>
    <name evidence="1" type="ORF">ABFZ84_11490</name>
</gene>
<name>A0ABV3Z7J6_9PROT</name>
<evidence type="ECO:0000313" key="1">
    <source>
        <dbReference type="EMBL" id="MEX6634167.1"/>
    </source>
</evidence>
<sequence length="169" mass="18086">MRKQNYLIGVMSLFVLQACGNQSETGTTDESVAAETVETDVADTSEVTEGAREMSQPNDCPVIASRDWQAWINAMPGPDAVRSLNVTGEIDLPTPGYEIEVIAGAADRSAIPTQRIILKATPPSGMVTQVVTPETVTYSGPVIAQQYRSIMVLCGDQMIAEITDIPVAQ</sequence>